<dbReference type="RefSeq" id="WP_162385539.1">
    <property type="nucleotide sequence ID" value="NZ_CP045997.1"/>
</dbReference>
<proteinExistence type="predicted"/>
<evidence type="ECO:0000313" key="3">
    <source>
        <dbReference type="EMBL" id="QHV95125.1"/>
    </source>
</evidence>
<accession>A0A6P1VR05</accession>
<feature type="compositionally biased region" description="Pro residues" evidence="1">
    <location>
        <begin position="14"/>
        <end position="23"/>
    </location>
</feature>
<feature type="transmembrane region" description="Helical" evidence="2">
    <location>
        <begin position="42"/>
        <end position="64"/>
    </location>
</feature>
<feature type="transmembrane region" description="Helical" evidence="2">
    <location>
        <begin position="156"/>
        <end position="174"/>
    </location>
</feature>
<dbReference type="KEGG" id="senf:GJR95_08895"/>
<feature type="region of interest" description="Disordered" evidence="1">
    <location>
        <begin position="11"/>
        <end position="31"/>
    </location>
</feature>
<sequence>MALLNNLINTFRFSPPPPPPPPAGGNGSEGAPTTLEQNKLKILIGLLGILLPFILWGGLSAYTYHPANYFPLESISHYYYTRMSTWFVVTLSLLAVVLLLYRGKDPADIWLSSIAGACALLVVLLPTSDLGSKSGVPEYAVTFLGKTGYYDIRTKTHFFSAGVFLLSLALISIFRFPKTDPSPEFRQHPTFYTTVYIGCGIVMILAILGIVMGNYGILLKREWFERETNGIGTFIGESIAVFAFGYSWLLNAGFFNKFVLYVFGNFPPGGPTGAAGRAGPKKPD</sequence>
<dbReference type="EMBL" id="CP045997">
    <property type="protein sequence ID" value="QHV95125.1"/>
    <property type="molecule type" value="Genomic_DNA"/>
</dbReference>
<feature type="transmembrane region" description="Helical" evidence="2">
    <location>
        <begin position="85"/>
        <end position="103"/>
    </location>
</feature>
<protein>
    <recommendedName>
        <fullName evidence="5">DUF998 domain-containing protein</fullName>
    </recommendedName>
</protein>
<dbReference type="Proteomes" id="UP000464577">
    <property type="component" value="Chromosome"/>
</dbReference>
<evidence type="ECO:0000256" key="1">
    <source>
        <dbReference type="SAM" id="MobiDB-lite"/>
    </source>
</evidence>
<evidence type="ECO:0000256" key="2">
    <source>
        <dbReference type="SAM" id="Phobius"/>
    </source>
</evidence>
<reference evidence="3 4" key="1">
    <citation type="submission" date="2019-11" db="EMBL/GenBank/DDBJ databases">
        <title>Spirosoma endbachense sp. nov., isolated from a natural salt meadow.</title>
        <authorList>
            <person name="Rojas J."/>
            <person name="Ambika Manirajan B."/>
            <person name="Ratering S."/>
            <person name="Suarez C."/>
            <person name="Geissler-Plaum R."/>
            <person name="Schnell S."/>
        </authorList>
    </citation>
    <scope>NUCLEOTIDE SEQUENCE [LARGE SCALE GENOMIC DNA]</scope>
    <source>
        <strain evidence="3 4">I-24</strain>
    </source>
</reference>
<keyword evidence="2" id="KW-1133">Transmembrane helix</keyword>
<evidence type="ECO:0000313" key="4">
    <source>
        <dbReference type="Proteomes" id="UP000464577"/>
    </source>
</evidence>
<feature type="transmembrane region" description="Helical" evidence="2">
    <location>
        <begin position="194"/>
        <end position="218"/>
    </location>
</feature>
<evidence type="ECO:0008006" key="5">
    <source>
        <dbReference type="Google" id="ProtNLM"/>
    </source>
</evidence>
<organism evidence="3 4">
    <name type="scientific">Spirosoma endbachense</name>
    <dbReference type="NCBI Taxonomy" id="2666025"/>
    <lineage>
        <taxon>Bacteria</taxon>
        <taxon>Pseudomonadati</taxon>
        <taxon>Bacteroidota</taxon>
        <taxon>Cytophagia</taxon>
        <taxon>Cytophagales</taxon>
        <taxon>Cytophagaceae</taxon>
        <taxon>Spirosoma</taxon>
    </lineage>
</organism>
<gene>
    <name evidence="3" type="ORF">GJR95_08895</name>
</gene>
<name>A0A6P1VR05_9BACT</name>
<feature type="transmembrane region" description="Helical" evidence="2">
    <location>
        <begin position="230"/>
        <end position="249"/>
    </location>
</feature>
<keyword evidence="2" id="KW-0812">Transmembrane</keyword>
<keyword evidence="2" id="KW-0472">Membrane</keyword>
<dbReference type="AlphaFoldDB" id="A0A6P1VR05"/>
<keyword evidence="4" id="KW-1185">Reference proteome</keyword>